<gene>
    <name evidence="1" type="ordered locus">Psta_0555</name>
</gene>
<accession>D2R494</accession>
<keyword evidence="2" id="KW-1185">Reference proteome</keyword>
<dbReference type="HOGENOM" id="CLU_2975357_0_0_0"/>
<proteinExistence type="predicted"/>
<dbReference type="Proteomes" id="UP000001887">
    <property type="component" value="Chromosome"/>
</dbReference>
<reference evidence="1 2" key="1">
    <citation type="journal article" date="2009" name="Stand. Genomic Sci.">
        <title>Complete genome sequence of Pirellula staleyi type strain (ATCC 27377).</title>
        <authorList>
            <person name="Clum A."/>
            <person name="Tindall B.J."/>
            <person name="Sikorski J."/>
            <person name="Ivanova N."/>
            <person name="Mavrommatis K."/>
            <person name="Lucas S."/>
            <person name="Glavina del Rio T."/>
            <person name="Nolan M."/>
            <person name="Chen F."/>
            <person name="Tice H."/>
            <person name="Pitluck S."/>
            <person name="Cheng J.F."/>
            <person name="Chertkov O."/>
            <person name="Brettin T."/>
            <person name="Han C."/>
            <person name="Detter J.C."/>
            <person name="Kuske C."/>
            <person name="Bruce D."/>
            <person name="Goodwin L."/>
            <person name="Ovchinikova G."/>
            <person name="Pati A."/>
            <person name="Mikhailova N."/>
            <person name="Chen A."/>
            <person name="Palaniappan K."/>
            <person name="Land M."/>
            <person name="Hauser L."/>
            <person name="Chang Y.J."/>
            <person name="Jeffries C.D."/>
            <person name="Chain P."/>
            <person name="Rohde M."/>
            <person name="Goker M."/>
            <person name="Bristow J."/>
            <person name="Eisen J.A."/>
            <person name="Markowitz V."/>
            <person name="Hugenholtz P."/>
            <person name="Kyrpides N.C."/>
            <person name="Klenk H.P."/>
            <person name="Lapidus A."/>
        </authorList>
    </citation>
    <scope>NUCLEOTIDE SEQUENCE [LARGE SCALE GENOMIC DNA]</scope>
    <source>
        <strain evidence="2">ATCC 27377 / DSM 6068 / ICPB 4128</strain>
    </source>
</reference>
<evidence type="ECO:0000313" key="1">
    <source>
        <dbReference type="EMBL" id="ADB15242.1"/>
    </source>
</evidence>
<sequence>MPRDLGGFGKLYRARLQLELRPVEGGNLPEGVDRNGSRAISHSNWPSFWQGRPMGGEF</sequence>
<dbReference type="KEGG" id="psl:Psta_0555"/>
<dbReference type="EMBL" id="CP001848">
    <property type="protein sequence ID" value="ADB15242.1"/>
    <property type="molecule type" value="Genomic_DNA"/>
</dbReference>
<protein>
    <submittedName>
        <fullName evidence="1">Uncharacterized protein</fullName>
    </submittedName>
</protein>
<organism evidence="1 2">
    <name type="scientific">Pirellula staleyi (strain ATCC 27377 / DSM 6068 / ICPB 4128)</name>
    <name type="common">Pirella staleyi</name>
    <dbReference type="NCBI Taxonomy" id="530564"/>
    <lineage>
        <taxon>Bacteria</taxon>
        <taxon>Pseudomonadati</taxon>
        <taxon>Planctomycetota</taxon>
        <taxon>Planctomycetia</taxon>
        <taxon>Pirellulales</taxon>
        <taxon>Pirellulaceae</taxon>
        <taxon>Pirellula</taxon>
    </lineage>
</organism>
<dbReference type="AlphaFoldDB" id="D2R494"/>
<evidence type="ECO:0000313" key="2">
    <source>
        <dbReference type="Proteomes" id="UP000001887"/>
    </source>
</evidence>
<name>D2R494_PIRSD</name>